<reference evidence="2 3" key="1">
    <citation type="submission" date="2021-08" db="EMBL/GenBank/DDBJ databases">
        <title>Draft Genome Sequence of Phanerochaete sordida strain YK-624.</title>
        <authorList>
            <person name="Mori T."/>
            <person name="Dohra H."/>
            <person name="Suzuki T."/>
            <person name="Kawagishi H."/>
            <person name="Hirai H."/>
        </authorList>
    </citation>
    <scope>NUCLEOTIDE SEQUENCE [LARGE SCALE GENOMIC DNA]</scope>
    <source>
        <strain evidence="2 3">YK-624</strain>
    </source>
</reference>
<accession>A0A9P3GNN9</accession>
<protein>
    <submittedName>
        <fullName evidence="2">Uncharacterized protein</fullName>
    </submittedName>
</protein>
<feature type="region of interest" description="Disordered" evidence="1">
    <location>
        <begin position="65"/>
        <end position="86"/>
    </location>
</feature>
<gene>
    <name evidence="2" type="ORF">PsYK624_150620</name>
</gene>
<proteinExistence type="predicted"/>
<dbReference type="Proteomes" id="UP000703269">
    <property type="component" value="Unassembled WGS sequence"/>
</dbReference>
<evidence type="ECO:0000313" key="3">
    <source>
        <dbReference type="Proteomes" id="UP000703269"/>
    </source>
</evidence>
<organism evidence="2 3">
    <name type="scientific">Phanerochaete sordida</name>
    <dbReference type="NCBI Taxonomy" id="48140"/>
    <lineage>
        <taxon>Eukaryota</taxon>
        <taxon>Fungi</taxon>
        <taxon>Dikarya</taxon>
        <taxon>Basidiomycota</taxon>
        <taxon>Agaricomycotina</taxon>
        <taxon>Agaricomycetes</taxon>
        <taxon>Polyporales</taxon>
        <taxon>Phanerochaetaceae</taxon>
        <taxon>Phanerochaete</taxon>
    </lineage>
</organism>
<evidence type="ECO:0000256" key="1">
    <source>
        <dbReference type="SAM" id="MobiDB-lite"/>
    </source>
</evidence>
<dbReference type="EMBL" id="BPQB01000095">
    <property type="protein sequence ID" value="GJE98825.1"/>
    <property type="molecule type" value="Genomic_DNA"/>
</dbReference>
<dbReference type="AlphaFoldDB" id="A0A9P3GNN9"/>
<keyword evidence="3" id="KW-1185">Reference proteome</keyword>
<sequence>MLLRVNLGATTTDAVCVSATFATDAVRVRRRRRRTPLVPLFFGNGDGGDDATWYNGDGDGMRGFGPGGGVHGFGPGGGVRGFGPGG</sequence>
<comment type="caution">
    <text evidence="2">The sequence shown here is derived from an EMBL/GenBank/DDBJ whole genome shotgun (WGS) entry which is preliminary data.</text>
</comment>
<evidence type="ECO:0000313" key="2">
    <source>
        <dbReference type="EMBL" id="GJE98825.1"/>
    </source>
</evidence>
<name>A0A9P3GNN9_9APHY</name>